<evidence type="ECO:0000313" key="3">
    <source>
        <dbReference type="Proteomes" id="UP001168338"/>
    </source>
</evidence>
<dbReference type="Pfam" id="PF17863">
    <property type="entry name" value="AAA_lid_2"/>
    <property type="match status" value="1"/>
</dbReference>
<dbReference type="PIRSF" id="PIRSF002849">
    <property type="entry name" value="AAA_ATPase_chaperone_MoxR_prd"/>
    <property type="match status" value="1"/>
</dbReference>
<name>A0ABT8MBP3_9EURY</name>
<dbReference type="RefSeq" id="WP_301664494.1">
    <property type="nucleotide sequence ID" value="NZ_VCYH01000007.1"/>
</dbReference>
<dbReference type="InterPro" id="IPR003593">
    <property type="entry name" value="AAA+_ATPase"/>
</dbReference>
<evidence type="ECO:0000313" key="2">
    <source>
        <dbReference type="EMBL" id="MDN7025343.1"/>
    </source>
</evidence>
<feature type="domain" description="AAA+ ATPase" evidence="1">
    <location>
        <begin position="44"/>
        <end position="187"/>
    </location>
</feature>
<dbReference type="InterPro" id="IPR011703">
    <property type="entry name" value="ATPase_AAA-3"/>
</dbReference>
<dbReference type="Gene3D" id="1.10.8.80">
    <property type="entry name" value="Magnesium chelatase subunit I, C-Terminal domain"/>
    <property type="match status" value="1"/>
</dbReference>
<dbReference type="Gene3D" id="3.40.50.300">
    <property type="entry name" value="P-loop containing nucleotide triphosphate hydrolases"/>
    <property type="match status" value="1"/>
</dbReference>
<comment type="caution">
    <text evidence="2">The sequence shown here is derived from an EMBL/GenBank/DDBJ whole genome shotgun (WGS) entry which is preliminary data.</text>
</comment>
<evidence type="ECO:0000259" key="1">
    <source>
        <dbReference type="SMART" id="SM00382"/>
    </source>
</evidence>
<gene>
    <name evidence="2" type="ORF">FGU65_10635</name>
</gene>
<dbReference type="Pfam" id="PF07726">
    <property type="entry name" value="AAA_3"/>
    <property type="match status" value="1"/>
</dbReference>
<dbReference type="Proteomes" id="UP001168338">
    <property type="component" value="Unassembled WGS sequence"/>
</dbReference>
<dbReference type="PANTHER" id="PTHR42759">
    <property type="entry name" value="MOXR FAMILY PROTEIN"/>
    <property type="match status" value="1"/>
</dbReference>
<dbReference type="SMART" id="SM00382">
    <property type="entry name" value="AAA"/>
    <property type="match status" value="1"/>
</dbReference>
<accession>A0ABT8MBP3</accession>
<dbReference type="InterPro" id="IPR027417">
    <property type="entry name" value="P-loop_NTPase"/>
</dbReference>
<dbReference type="InterPro" id="IPR041628">
    <property type="entry name" value="ChlI/MoxR_AAA_lid"/>
</dbReference>
<sequence length="324" mass="36011">MHEQNLEERIASIASAYRQIQENTHRYIVGDPADLEPILIGIFAGGNVLIEGVPGTAKTTISKILAGLISFDFKRVQCAVDVQPADIIGLRIYDQKTKTFSLIQGPIFSNFLVIDEINRLTPRTQSAFLEAMGEGQTTIDGVTYPLAEPFFTIATQNPYELEGTFPLVEAQKDRFMLSTIVRHLDGDSELKILRRSQAGELDWTAYRDQLTPVITTAEILRMHAAVREVYADEAVLQYIRDLVIASREHENVRLGASSRGSLALLTGAKVRAAFRNRTYIIPDDVKALILPVLQHRIILEPEAEIEQVTAGEVVDDIVSTVEVP</sequence>
<keyword evidence="3" id="KW-1185">Reference proteome</keyword>
<dbReference type="InterPro" id="IPR050764">
    <property type="entry name" value="CbbQ/NirQ/NorQ/GpvN"/>
</dbReference>
<dbReference type="PANTHER" id="PTHR42759:SF5">
    <property type="entry name" value="METHANOL DEHYDROGENASE REGULATOR"/>
    <property type="match status" value="1"/>
</dbReference>
<protein>
    <submittedName>
        <fullName evidence="2">MoxR family ATPase</fullName>
    </submittedName>
</protein>
<dbReference type="EMBL" id="VCYH01000007">
    <property type="protein sequence ID" value="MDN7025343.1"/>
    <property type="molecule type" value="Genomic_DNA"/>
</dbReference>
<proteinExistence type="predicted"/>
<reference evidence="2" key="1">
    <citation type="submission" date="2019-05" db="EMBL/GenBank/DDBJ databases">
        <title>Methanoculleus sp. FWC-SCC1, a methanogenic archaeon isolated from deep marine cold seep.</title>
        <authorList>
            <person name="Chen Y.-W."/>
            <person name="Chen S.-C."/>
            <person name="Teng N.-H."/>
            <person name="Lai M.-C."/>
        </authorList>
    </citation>
    <scope>NUCLEOTIDE SEQUENCE</scope>
    <source>
        <strain evidence="2">FWC-SCC1</strain>
    </source>
</reference>
<dbReference type="CDD" id="cd00009">
    <property type="entry name" value="AAA"/>
    <property type="match status" value="1"/>
</dbReference>
<dbReference type="SUPFAM" id="SSF52540">
    <property type="entry name" value="P-loop containing nucleoside triphosphate hydrolases"/>
    <property type="match status" value="1"/>
</dbReference>
<organism evidence="2 3">
    <name type="scientific">Methanoculleus frigidifontis</name>
    <dbReference type="NCBI Taxonomy" id="2584085"/>
    <lineage>
        <taxon>Archaea</taxon>
        <taxon>Methanobacteriati</taxon>
        <taxon>Methanobacteriota</taxon>
        <taxon>Stenosarchaea group</taxon>
        <taxon>Methanomicrobia</taxon>
        <taxon>Methanomicrobiales</taxon>
        <taxon>Methanomicrobiaceae</taxon>
        <taxon>Methanoculleus</taxon>
    </lineage>
</organism>